<evidence type="ECO:0000313" key="1">
    <source>
        <dbReference type="EMBL" id="PNX91984.1"/>
    </source>
</evidence>
<organism evidence="1 2">
    <name type="scientific">Trifolium pratense</name>
    <name type="common">Red clover</name>
    <dbReference type="NCBI Taxonomy" id="57577"/>
    <lineage>
        <taxon>Eukaryota</taxon>
        <taxon>Viridiplantae</taxon>
        <taxon>Streptophyta</taxon>
        <taxon>Embryophyta</taxon>
        <taxon>Tracheophyta</taxon>
        <taxon>Spermatophyta</taxon>
        <taxon>Magnoliopsida</taxon>
        <taxon>eudicotyledons</taxon>
        <taxon>Gunneridae</taxon>
        <taxon>Pentapetalae</taxon>
        <taxon>rosids</taxon>
        <taxon>fabids</taxon>
        <taxon>Fabales</taxon>
        <taxon>Fabaceae</taxon>
        <taxon>Papilionoideae</taxon>
        <taxon>50 kb inversion clade</taxon>
        <taxon>NPAAA clade</taxon>
        <taxon>Hologalegina</taxon>
        <taxon>IRL clade</taxon>
        <taxon>Trifolieae</taxon>
        <taxon>Trifolium</taxon>
    </lineage>
</organism>
<protein>
    <submittedName>
        <fullName evidence="1">Uncharacterized protein</fullName>
    </submittedName>
</protein>
<dbReference type="AlphaFoldDB" id="A0A2K3MMK8"/>
<accession>A0A2K3MMK8</accession>
<proteinExistence type="predicted"/>
<reference evidence="1 2" key="1">
    <citation type="journal article" date="2014" name="Am. J. Bot.">
        <title>Genome assembly and annotation for red clover (Trifolium pratense; Fabaceae).</title>
        <authorList>
            <person name="Istvanek J."/>
            <person name="Jaros M."/>
            <person name="Krenek A."/>
            <person name="Repkova J."/>
        </authorList>
    </citation>
    <scope>NUCLEOTIDE SEQUENCE [LARGE SCALE GENOMIC DNA]</scope>
    <source>
        <strain evidence="2">cv. Tatra</strain>
        <tissue evidence="1">Young leaves</tissue>
    </source>
</reference>
<reference evidence="1 2" key="2">
    <citation type="journal article" date="2017" name="Front. Plant Sci.">
        <title>Gene Classification and Mining of Molecular Markers Useful in Red Clover (Trifolium pratense) Breeding.</title>
        <authorList>
            <person name="Istvanek J."/>
            <person name="Dluhosova J."/>
            <person name="Dluhos P."/>
            <person name="Patkova L."/>
            <person name="Nedelnik J."/>
            <person name="Repkova J."/>
        </authorList>
    </citation>
    <scope>NUCLEOTIDE SEQUENCE [LARGE SCALE GENOMIC DNA]</scope>
    <source>
        <strain evidence="2">cv. Tatra</strain>
        <tissue evidence="1">Young leaves</tissue>
    </source>
</reference>
<name>A0A2K3MMK8_TRIPR</name>
<dbReference type="Proteomes" id="UP000236291">
    <property type="component" value="Unassembled WGS sequence"/>
</dbReference>
<sequence>VGDAYQLWSNKIMNLVVFIVKLWEKLHNYSTTLKGCSISGFLAHIEGITVSLSSISDLASSNLLMSYTTARTAASFSVCMYMLQFVRKVVPLV</sequence>
<dbReference type="EMBL" id="ASHM01010171">
    <property type="protein sequence ID" value="PNX91984.1"/>
    <property type="molecule type" value="Genomic_DNA"/>
</dbReference>
<gene>
    <name evidence="1" type="ORF">L195_g015113</name>
</gene>
<evidence type="ECO:0000313" key="2">
    <source>
        <dbReference type="Proteomes" id="UP000236291"/>
    </source>
</evidence>
<comment type="caution">
    <text evidence="1">The sequence shown here is derived from an EMBL/GenBank/DDBJ whole genome shotgun (WGS) entry which is preliminary data.</text>
</comment>
<feature type="non-terminal residue" evidence="1">
    <location>
        <position position="1"/>
    </location>
</feature>